<keyword evidence="3" id="KW-0479">Metal-binding</keyword>
<dbReference type="InterPro" id="IPR006158">
    <property type="entry name" value="Cobalamin-bd"/>
</dbReference>
<dbReference type="GO" id="GO:0046872">
    <property type="term" value="F:metal ion binding"/>
    <property type="evidence" value="ECO:0007669"/>
    <property type="project" value="UniProtKB-KW"/>
</dbReference>
<evidence type="ECO:0000256" key="1">
    <source>
        <dbReference type="ARBA" id="ARBA00001966"/>
    </source>
</evidence>
<feature type="domain" description="B12-binding" evidence="6">
    <location>
        <begin position="24"/>
        <end position="166"/>
    </location>
</feature>
<gene>
    <name evidence="7" type="ORF">METZ01_LOCUS446310</name>
</gene>
<dbReference type="EMBL" id="UINC01182958">
    <property type="protein sequence ID" value="SVD93456.1"/>
    <property type="molecule type" value="Genomic_DNA"/>
</dbReference>
<evidence type="ECO:0000313" key="7">
    <source>
        <dbReference type="EMBL" id="SVD93456.1"/>
    </source>
</evidence>
<sequence>MSTENTFQLAAGKDKLSRDETASKRILLISPDSGTFSAERQYFAPPLGVMRLAGYLNAHGHRAEYYDPNLFTCTGSGPSLEDKLREDNWDFIGFSVLDETLVQDIENIYLARSTNPDSLIVAGGIEAQFNYQTLLDKAPCRIVVLGEGELPMRMLADGEPWENIPGIVIKNMAVALSQEIFNEATMAIPWEDINYEDYWDVYVKLYEDQWS</sequence>
<keyword evidence="5" id="KW-0411">Iron-sulfur</keyword>
<organism evidence="7">
    <name type="scientific">marine metagenome</name>
    <dbReference type="NCBI Taxonomy" id="408172"/>
    <lineage>
        <taxon>unclassified sequences</taxon>
        <taxon>metagenomes</taxon>
        <taxon>ecological metagenomes</taxon>
    </lineage>
</organism>
<feature type="non-terminal residue" evidence="7">
    <location>
        <position position="211"/>
    </location>
</feature>
<evidence type="ECO:0000259" key="6">
    <source>
        <dbReference type="PROSITE" id="PS51332"/>
    </source>
</evidence>
<dbReference type="GO" id="GO:0031419">
    <property type="term" value="F:cobalamin binding"/>
    <property type="evidence" value="ECO:0007669"/>
    <property type="project" value="InterPro"/>
</dbReference>
<dbReference type="AlphaFoldDB" id="A0A382ZD57"/>
<evidence type="ECO:0000256" key="4">
    <source>
        <dbReference type="ARBA" id="ARBA00023004"/>
    </source>
</evidence>
<dbReference type="GO" id="GO:0051536">
    <property type="term" value="F:iron-sulfur cluster binding"/>
    <property type="evidence" value="ECO:0007669"/>
    <property type="project" value="UniProtKB-KW"/>
</dbReference>
<dbReference type="Gene3D" id="3.40.50.280">
    <property type="entry name" value="Cobalamin-binding domain"/>
    <property type="match status" value="1"/>
</dbReference>
<dbReference type="InterPro" id="IPR051198">
    <property type="entry name" value="BchE-like"/>
</dbReference>
<dbReference type="PANTHER" id="PTHR43409:SF4">
    <property type="entry name" value="RADICAL SAM SUPERFAMILY PROTEIN"/>
    <property type="match status" value="1"/>
</dbReference>
<dbReference type="PANTHER" id="PTHR43409">
    <property type="entry name" value="ANAEROBIC MAGNESIUM-PROTOPORPHYRIN IX MONOMETHYL ESTER CYCLASE-RELATED"/>
    <property type="match status" value="1"/>
</dbReference>
<accession>A0A382ZD57</accession>
<evidence type="ECO:0000256" key="3">
    <source>
        <dbReference type="ARBA" id="ARBA00022723"/>
    </source>
</evidence>
<reference evidence="7" key="1">
    <citation type="submission" date="2018-05" db="EMBL/GenBank/DDBJ databases">
        <authorList>
            <person name="Lanie J.A."/>
            <person name="Ng W.-L."/>
            <person name="Kazmierczak K.M."/>
            <person name="Andrzejewski T.M."/>
            <person name="Davidsen T.M."/>
            <person name="Wayne K.J."/>
            <person name="Tettelin H."/>
            <person name="Glass J.I."/>
            <person name="Rusch D."/>
            <person name="Podicherti R."/>
            <person name="Tsui H.-C.T."/>
            <person name="Winkler M.E."/>
        </authorList>
    </citation>
    <scope>NUCLEOTIDE SEQUENCE</scope>
</reference>
<evidence type="ECO:0000256" key="2">
    <source>
        <dbReference type="ARBA" id="ARBA00022691"/>
    </source>
</evidence>
<keyword evidence="4" id="KW-0408">Iron</keyword>
<dbReference type="PROSITE" id="PS51332">
    <property type="entry name" value="B12_BINDING"/>
    <property type="match status" value="1"/>
</dbReference>
<dbReference type="Pfam" id="PF02310">
    <property type="entry name" value="B12-binding"/>
    <property type="match status" value="1"/>
</dbReference>
<evidence type="ECO:0000256" key="5">
    <source>
        <dbReference type="ARBA" id="ARBA00023014"/>
    </source>
</evidence>
<name>A0A382ZD57_9ZZZZ</name>
<keyword evidence="2" id="KW-0949">S-adenosyl-L-methionine</keyword>
<protein>
    <recommendedName>
        <fullName evidence="6">B12-binding domain-containing protein</fullName>
    </recommendedName>
</protein>
<proteinExistence type="predicted"/>
<comment type="cofactor">
    <cofactor evidence="1">
        <name>[4Fe-4S] cluster</name>
        <dbReference type="ChEBI" id="CHEBI:49883"/>
    </cofactor>
</comment>